<evidence type="ECO:0000313" key="1">
    <source>
        <dbReference type="EMBL" id="PLB49931.1"/>
    </source>
</evidence>
<name>A0A2I2GAM7_9EURO</name>
<dbReference type="AlphaFoldDB" id="A0A2I2GAM7"/>
<dbReference type="RefSeq" id="XP_024705233.1">
    <property type="nucleotide sequence ID" value="XM_024844120.1"/>
</dbReference>
<sequence>YHRSRARYPDVELFNKEDKYNYKLFKLNIYIKLVINSDYYLSGLEQVFYIYSRLRG</sequence>
<comment type="caution">
    <text evidence="1">The sequence shown here is derived from an EMBL/GenBank/DDBJ whole genome shotgun (WGS) entry which is preliminary data.</text>
</comment>
<proteinExistence type="predicted"/>
<dbReference type="Proteomes" id="UP000234275">
    <property type="component" value="Unassembled WGS sequence"/>
</dbReference>
<accession>A0A2I2GAM7</accession>
<protein>
    <submittedName>
        <fullName evidence="1">Uncharacterized protein</fullName>
    </submittedName>
</protein>
<organism evidence="1 2">
    <name type="scientific">Aspergillus steynii IBT 23096</name>
    <dbReference type="NCBI Taxonomy" id="1392250"/>
    <lineage>
        <taxon>Eukaryota</taxon>
        <taxon>Fungi</taxon>
        <taxon>Dikarya</taxon>
        <taxon>Ascomycota</taxon>
        <taxon>Pezizomycotina</taxon>
        <taxon>Eurotiomycetes</taxon>
        <taxon>Eurotiomycetidae</taxon>
        <taxon>Eurotiales</taxon>
        <taxon>Aspergillaceae</taxon>
        <taxon>Aspergillus</taxon>
        <taxon>Aspergillus subgen. Circumdati</taxon>
    </lineage>
</organism>
<keyword evidence="2" id="KW-1185">Reference proteome</keyword>
<feature type="non-terminal residue" evidence="1">
    <location>
        <position position="1"/>
    </location>
</feature>
<gene>
    <name evidence="1" type="ORF">P170DRAFT_356015</name>
</gene>
<dbReference type="EMBL" id="MSFO01000003">
    <property type="protein sequence ID" value="PLB49931.1"/>
    <property type="molecule type" value="Genomic_DNA"/>
</dbReference>
<reference evidence="1 2" key="1">
    <citation type="submission" date="2016-12" db="EMBL/GenBank/DDBJ databases">
        <title>The genomes of Aspergillus section Nigri reveals drivers in fungal speciation.</title>
        <authorList>
            <consortium name="DOE Joint Genome Institute"/>
            <person name="Vesth T.C."/>
            <person name="Nybo J."/>
            <person name="Theobald S."/>
            <person name="Brandl J."/>
            <person name="Frisvad J.C."/>
            <person name="Nielsen K.F."/>
            <person name="Lyhne E.K."/>
            <person name="Kogle M.E."/>
            <person name="Kuo A."/>
            <person name="Riley R."/>
            <person name="Clum A."/>
            <person name="Nolan M."/>
            <person name="Lipzen A."/>
            <person name="Salamov A."/>
            <person name="Henrissat B."/>
            <person name="Wiebenga A."/>
            <person name="De Vries R.P."/>
            <person name="Grigoriev I.V."/>
            <person name="Mortensen U.H."/>
            <person name="Andersen M.R."/>
            <person name="Baker S.E."/>
        </authorList>
    </citation>
    <scope>NUCLEOTIDE SEQUENCE [LARGE SCALE GENOMIC DNA]</scope>
    <source>
        <strain evidence="1 2">IBT 23096</strain>
    </source>
</reference>
<dbReference type="GeneID" id="36551820"/>
<dbReference type="OrthoDB" id="10350048at2759"/>
<evidence type="ECO:0000313" key="2">
    <source>
        <dbReference type="Proteomes" id="UP000234275"/>
    </source>
</evidence>
<dbReference type="VEuPathDB" id="FungiDB:P170DRAFT_356015"/>